<feature type="compositionally biased region" description="Pro residues" evidence="2">
    <location>
        <begin position="118"/>
        <end position="135"/>
    </location>
</feature>
<keyword evidence="6" id="KW-1185">Reference proteome</keyword>
<evidence type="ECO:0000259" key="4">
    <source>
        <dbReference type="PROSITE" id="PS51123"/>
    </source>
</evidence>
<dbReference type="AlphaFoldDB" id="A0A0U4DKW8"/>
<dbReference type="Proteomes" id="UP000036700">
    <property type="component" value="Chromosome"/>
</dbReference>
<dbReference type="KEGG" id="ptx:ABW99_20720"/>
<dbReference type="PROSITE" id="PS51123">
    <property type="entry name" value="OMPA_2"/>
    <property type="match status" value="1"/>
</dbReference>
<organism evidence="5 6">
    <name type="scientific">Pandoraea thiooxydans</name>
    <dbReference type="NCBI Taxonomy" id="445709"/>
    <lineage>
        <taxon>Bacteria</taxon>
        <taxon>Pseudomonadati</taxon>
        <taxon>Pseudomonadota</taxon>
        <taxon>Betaproteobacteria</taxon>
        <taxon>Burkholderiales</taxon>
        <taxon>Burkholderiaceae</taxon>
        <taxon>Pandoraea</taxon>
    </lineage>
</organism>
<feature type="region of interest" description="Disordered" evidence="2">
    <location>
        <begin position="113"/>
        <end position="152"/>
    </location>
</feature>
<dbReference type="Gene3D" id="3.30.1330.60">
    <property type="entry name" value="OmpA-like domain"/>
    <property type="match status" value="1"/>
</dbReference>
<sequence length="334" mass="34842">MSLPRLAATAAASALLVACAASSTTAEAPTATARPAPAAASQPKLVRAYDYGSSIVLEFARAPSSLSVTDASGAPVGLTRDGPNFRIARKIYDFTIHTAAGATRIHLQRPAPVAAGVPPKPPAPAPAPAPSPAPAPAAAVADNAASTARAPAPASDDAVASLIETAARQLAAARAVVEHGSPDEHTLHALNRRLDRIQHLLEAASAAVLMTHFDAYQTAFRPSPAFSQLLVSAARSADRITLRGRTDSTIPGPLDPKIALQRALSVRQFLLEHGIESAKIHVFSLPAGDFIAPDTTPAGRALNRRVMIEVVNRRIAELTHHDRLLAQRTTLGQR</sequence>
<dbReference type="OrthoDB" id="345640at2"/>
<feature type="compositionally biased region" description="Low complexity" evidence="2">
    <location>
        <begin position="136"/>
        <end position="152"/>
    </location>
</feature>
<dbReference type="Pfam" id="PF00691">
    <property type="entry name" value="OmpA"/>
    <property type="match status" value="1"/>
</dbReference>
<accession>A0A0U4DKW8</accession>
<evidence type="ECO:0000256" key="1">
    <source>
        <dbReference type="PROSITE-ProRule" id="PRU00473"/>
    </source>
</evidence>
<evidence type="ECO:0000256" key="3">
    <source>
        <dbReference type="SAM" id="SignalP"/>
    </source>
</evidence>
<dbReference type="SUPFAM" id="SSF103088">
    <property type="entry name" value="OmpA-like"/>
    <property type="match status" value="1"/>
</dbReference>
<dbReference type="InterPro" id="IPR006665">
    <property type="entry name" value="OmpA-like"/>
</dbReference>
<keyword evidence="3" id="KW-0732">Signal</keyword>
<dbReference type="STRING" id="445709.ABW99_20720"/>
<proteinExistence type="predicted"/>
<evidence type="ECO:0000313" key="6">
    <source>
        <dbReference type="Proteomes" id="UP000036700"/>
    </source>
</evidence>
<dbReference type="GO" id="GO:0016020">
    <property type="term" value="C:membrane"/>
    <property type="evidence" value="ECO:0007669"/>
    <property type="project" value="UniProtKB-UniRule"/>
</dbReference>
<feature type="signal peptide" evidence="3">
    <location>
        <begin position="1"/>
        <end position="28"/>
    </location>
</feature>
<name>A0A0U4DKW8_9BURK</name>
<dbReference type="RefSeq" id="WP_052892676.1">
    <property type="nucleotide sequence ID" value="NZ_CP011568.3"/>
</dbReference>
<dbReference type="PROSITE" id="PS51257">
    <property type="entry name" value="PROKAR_LIPOPROTEIN"/>
    <property type="match status" value="1"/>
</dbReference>
<dbReference type="InterPro" id="IPR036737">
    <property type="entry name" value="OmpA-like_sf"/>
</dbReference>
<evidence type="ECO:0000256" key="2">
    <source>
        <dbReference type="SAM" id="MobiDB-lite"/>
    </source>
</evidence>
<dbReference type="EMBL" id="CP011568">
    <property type="protein sequence ID" value="ALX34791.1"/>
    <property type="molecule type" value="Genomic_DNA"/>
</dbReference>
<protein>
    <recommendedName>
        <fullName evidence="4">OmpA-like domain-containing protein</fullName>
    </recommendedName>
</protein>
<evidence type="ECO:0000313" key="5">
    <source>
        <dbReference type="EMBL" id="ALX34791.1"/>
    </source>
</evidence>
<reference evidence="6" key="1">
    <citation type="submission" date="2015-06" db="EMBL/GenBank/DDBJ databases">
        <authorList>
            <person name="Hoefler B.C."/>
            <person name="Straight P.D."/>
        </authorList>
    </citation>
    <scope>NUCLEOTIDE SEQUENCE [LARGE SCALE GENOMIC DNA]</scope>
    <source>
        <strain evidence="6">DSM 25325</strain>
    </source>
</reference>
<feature type="domain" description="OmpA-like" evidence="4">
    <location>
        <begin position="198"/>
        <end position="314"/>
    </location>
</feature>
<keyword evidence="1" id="KW-0472">Membrane</keyword>
<feature type="chain" id="PRO_5006848243" description="OmpA-like domain-containing protein" evidence="3">
    <location>
        <begin position="29"/>
        <end position="334"/>
    </location>
</feature>
<gene>
    <name evidence="5" type="ORF">ABW99_20720</name>
</gene>